<evidence type="ECO:0000313" key="3">
    <source>
        <dbReference type="EMBL" id="OAX79142.1"/>
    </source>
</evidence>
<dbReference type="EMBL" id="LGUA01001139">
    <property type="protein sequence ID" value="OAX79142.1"/>
    <property type="molecule type" value="Genomic_DNA"/>
</dbReference>
<feature type="region of interest" description="Disordered" evidence="1">
    <location>
        <begin position="573"/>
        <end position="630"/>
    </location>
</feature>
<feature type="region of interest" description="Disordered" evidence="1">
    <location>
        <begin position="364"/>
        <end position="454"/>
    </location>
</feature>
<keyword evidence="4" id="KW-1185">Reference proteome</keyword>
<dbReference type="Proteomes" id="UP000091918">
    <property type="component" value="Unassembled WGS sequence"/>
</dbReference>
<gene>
    <name evidence="3" type="ORF">ACJ72_06541</name>
</gene>
<dbReference type="CDD" id="cd11524">
    <property type="entry name" value="SYLF"/>
    <property type="match status" value="1"/>
</dbReference>
<dbReference type="OrthoDB" id="443981at2759"/>
<dbReference type="InterPro" id="IPR051702">
    <property type="entry name" value="SH3_domain_YSC84-like"/>
</dbReference>
<dbReference type="GO" id="GO:0035091">
    <property type="term" value="F:phosphatidylinositol binding"/>
    <property type="evidence" value="ECO:0007669"/>
    <property type="project" value="TreeGrafter"/>
</dbReference>
<feature type="region of interest" description="Disordered" evidence="1">
    <location>
        <begin position="490"/>
        <end position="523"/>
    </location>
</feature>
<feature type="compositionally biased region" description="Acidic residues" evidence="1">
    <location>
        <begin position="550"/>
        <end position="560"/>
    </location>
</feature>
<feature type="compositionally biased region" description="Basic and acidic residues" evidence="1">
    <location>
        <begin position="573"/>
        <end position="595"/>
    </location>
</feature>
<feature type="compositionally biased region" description="Basic and acidic residues" evidence="1">
    <location>
        <begin position="603"/>
        <end position="612"/>
    </location>
</feature>
<feature type="region of interest" description="Disordered" evidence="1">
    <location>
        <begin position="537"/>
        <end position="561"/>
    </location>
</feature>
<evidence type="ECO:0000313" key="4">
    <source>
        <dbReference type="Proteomes" id="UP000091918"/>
    </source>
</evidence>
<feature type="compositionally biased region" description="Polar residues" evidence="1">
    <location>
        <begin position="364"/>
        <end position="373"/>
    </location>
</feature>
<dbReference type="PANTHER" id="PTHR15629:SF8">
    <property type="entry name" value="DUF500 DOMAIN PROTEIN (AFU_ORTHOLOGUE AFUA_5G07310)"/>
    <property type="match status" value="1"/>
</dbReference>
<feature type="region of interest" description="Disordered" evidence="1">
    <location>
        <begin position="663"/>
        <end position="713"/>
    </location>
</feature>
<reference evidence="3 4" key="1">
    <citation type="submission" date="2015-07" db="EMBL/GenBank/DDBJ databases">
        <title>Emmonsia species relationships and genome sequence.</title>
        <authorList>
            <person name="Cuomo C.A."/>
            <person name="Schwartz I.S."/>
            <person name="Kenyon C."/>
            <person name="de Hoog G.S."/>
            <person name="Govender N.P."/>
            <person name="Botha A."/>
            <person name="Moreno L."/>
            <person name="de Vries M."/>
            <person name="Munoz J.F."/>
            <person name="Stielow J.B."/>
        </authorList>
    </citation>
    <scope>NUCLEOTIDE SEQUENCE [LARGE SCALE GENOMIC DNA]</scope>
    <source>
        <strain evidence="3 4">CBS 136260</strain>
    </source>
</reference>
<organism evidence="3 4">
    <name type="scientific">Emergomyces africanus</name>
    <dbReference type="NCBI Taxonomy" id="1955775"/>
    <lineage>
        <taxon>Eukaryota</taxon>
        <taxon>Fungi</taxon>
        <taxon>Dikarya</taxon>
        <taxon>Ascomycota</taxon>
        <taxon>Pezizomycotina</taxon>
        <taxon>Eurotiomycetes</taxon>
        <taxon>Eurotiomycetidae</taxon>
        <taxon>Onygenales</taxon>
        <taxon>Ajellomycetaceae</taxon>
        <taxon>Emergomyces</taxon>
    </lineage>
</organism>
<dbReference type="InterPro" id="IPR007461">
    <property type="entry name" value="Ysc84_actin-binding"/>
</dbReference>
<protein>
    <recommendedName>
        <fullName evidence="2">Ysc84 actin-binding domain-containing protein</fullName>
    </recommendedName>
</protein>
<sequence length="713" mass="78002">MSHPKWEKTKVYSKRGFDKVWNTVDKLGPPVNRLSNKLGAEAFWPTTLDKESEKAARILRSFCKDGFYTQTEKANEEANDANSRPNSKDGADTDGDKKKEVIDKPRGEQRVVKKIPSVVIKEAKGLAIFTTMRAGLWFSGAGGSGILVARAKETGEWSPPSGIMLHTAGLGFLAGVDIYDCVAVINTYQALEAFKMVRCTLGGEVSAVAGPFGVGGVMDSEVHKRRAPVWTYLKSRGLYAGVQVDGTIIIERSDENERFYGERIPVADILAGKAKHPPASIGVLMQTIKAAQGDTDVDENMLPPPGETPGDADVETDTFGVPPLDDPDPFGVKALEKEGVIMREAGTKRPVTVDMFEFRPSSTSPLYNRLSTLSRDRSPRDSWRTSVQSTTSVDRATQTEECVEDQLPTAPTSISRSSSESYRVIPLVNHHLSEEENSSKTECTTPSPRDNLSIPRGSLIIQDQTIAGDPTQARPTSPSFARARLVTIPKRIPPPLPPRNEARISSISESSTGALERETESSIGSYDEDIKIFEVHDDSKGSQWSKADSAEDWSSSEDDDSLKRYESIQELFKEDAATETERLQSTEEESSDKRSIQGGNELQENRPVEKDWAGNSAKLSAENKGGASTWEDASLKGVGLVEEEPSVGETDLVQNIEIAAASPTRALQNGSLHEDKEEFHSTATSPTPSIYSEYSEQNAKEENVLERGARQDK</sequence>
<dbReference type="PANTHER" id="PTHR15629">
    <property type="entry name" value="SH3YL1 PROTEIN"/>
    <property type="match status" value="1"/>
</dbReference>
<feature type="domain" description="Ysc84 actin-binding" evidence="2">
    <location>
        <begin position="166"/>
        <end position="291"/>
    </location>
</feature>
<comment type="caution">
    <text evidence="3">The sequence shown here is derived from an EMBL/GenBank/DDBJ whole genome shotgun (WGS) entry which is preliminary data.</text>
</comment>
<dbReference type="Pfam" id="PF04366">
    <property type="entry name" value="Ysc84"/>
    <property type="match status" value="1"/>
</dbReference>
<dbReference type="STRING" id="1658172.A0A1B7NQP1"/>
<evidence type="ECO:0000259" key="2">
    <source>
        <dbReference type="Pfam" id="PF04366"/>
    </source>
</evidence>
<name>A0A1B7NQP1_9EURO</name>
<feature type="compositionally biased region" description="Polar residues" evidence="1">
    <location>
        <begin position="681"/>
        <end position="697"/>
    </location>
</feature>
<proteinExistence type="predicted"/>
<feature type="compositionally biased region" description="Polar residues" evidence="1">
    <location>
        <begin position="440"/>
        <end position="450"/>
    </location>
</feature>
<dbReference type="AlphaFoldDB" id="A0A1B7NQP1"/>
<feature type="compositionally biased region" description="Basic and acidic residues" evidence="1">
    <location>
        <begin position="698"/>
        <end position="713"/>
    </location>
</feature>
<accession>A0A1B7NQP1</accession>
<feature type="compositionally biased region" description="Polar residues" evidence="1">
    <location>
        <begin position="384"/>
        <end position="400"/>
    </location>
</feature>
<feature type="compositionally biased region" description="Polar residues" evidence="1">
    <location>
        <begin position="503"/>
        <end position="513"/>
    </location>
</feature>
<evidence type="ECO:0000256" key="1">
    <source>
        <dbReference type="SAM" id="MobiDB-lite"/>
    </source>
</evidence>
<feature type="compositionally biased region" description="Basic and acidic residues" evidence="1">
    <location>
        <begin position="86"/>
        <end position="105"/>
    </location>
</feature>
<feature type="region of interest" description="Disordered" evidence="1">
    <location>
        <begin position="74"/>
        <end position="105"/>
    </location>
</feature>
<feature type="compositionally biased region" description="Basic and acidic residues" evidence="1">
    <location>
        <begin position="374"/>
        <end position="383"/>
    </location>
</feature>